<dbReference type="PANTHER" id="PTHR37610">
    <property type="entry name" value="CCHC-TYPE DOMAIN-CONTAINING PROTEIN"/>
    <property type="match status" value="1"/>
</dbReference>
<dbReference type="InterPro" id="IPR029472">
    <property type="entry name" value="Copia-like_N"/>
</dbReference>
<dbReference type="AlphaFoldDB" id="A0A699S5V6"/>
<comment type="caution">
    <text evidence="2">The sequence shown here is derived from an EMBL/GenBank/DDBJ whole genome shotgun (WGS) entry which is preliminary data.</text>
</comment>
<name>A0A699S5V6_TANCI</name>
<dbReference type="PANTHER" id="PTHR37610:SF98">
    <property type="entry name" value="TRANSCRIPTION FACTOR INTERACTOR AND REGULATOR CCHC(ZN) FAMILY"/>
    <property type="match status" value="1"/>
</dbReference>
<accession>A0A699S5V6</accession>
<sequence length="135" mass="15839">MHANDTLIDNNYVDWSQEIMNFLFSKNKVRFIDGSIKKPKKMAADYMFWMLCDAVVKGWLTTAMEKDIRNRASVSSYYTKLRGLWDELETVMSIPRCTCAGCKRDIGKEDVDLREKERLYEFLMGLDNKFVVIQT</sequence>
<dbReference type="EMBL" id="BKCJ011139610">
    <property type="protein sequence ID" value="GFC92814.1"/>
    <property type="molecule type" value="Genomic_DNA"/>
</dbReference>
<evidence type="ECO:0000259" key="1">
    <source>
        <dbReference type="Pfam" id="PF14244"/>
    </source>
</evidence>
<protein>
    <recommendedName>
        <fullName evidence="1">Retrotransposon Copia-like N-terminal domain-containing protein</fullName>
    </recommendedName>
</protein>
<dbReference type="Pfam" id="PF14244">
    <property type="entry name" value="Retrotran_gag_3"/>
    <property type="match status" value="1"/>
</dbReference>
<proteinExistence type="predicted"/>
<gene>
    <name evidence="2" type="ORF">Tci_864784</name>
</gene>
<reference evidence="2" key="1">
    <citation type="journal article" date="2019" name="Sci. Rep.">
        <title>Draft genome of Tanacetum cinerariifolium, the natural source of mosquito coil.</title>
        <authorList>
            <person name="Yamashiro T."/>
            <person name="Shiraishi A."/>
            <person name="Satake H."/>
            <person name="Nakayama K."/>
        </authorList>
    </citation>
    <scope>NUCLEOTIDE SEQUENCE</scope>
</reference>
<feature type="domain" description="Retrotransposon Copia-like N-terminal" evidence="1">
    <location>
        <begin position="9"/>
        <end position="40"/>
    </location>
</feature>
<evidence type="ECO:0000313" key="2">
    <source>
        <dbReference type="EMBL" id="GFC92814.1"/>
    </source>
</evidence>
<organism evidence="2">
    <name type="scientific">Tanacetum cinerariifolium</name>
    <name type="common">Dalmatian daisy</name>
    <name type="synonym">Chrysanthemum cinerariifolium</name>
    <dbReference type="NCBI Taxonomy" id="118510"/>
    <lineage>
        <taxon>Eukaryota</taxon>
        <taxon>Viridiplantae</taxon>
        <taxon>Streptophyta</taxon>
        <taxon>Embryophyta</taxon>
        <taxon>Tracheophyta</taxon>
        <taxon>Spermatophyta</taxon>
        <taxon>Magnoliopsida</taxon>
        <taxon>eudicotyledons</taxon>
        <taxon>Gunneridae</taxon>
        <taxon>Pentapetalae</taxon>
        <taxon>asterids</taxon>
        <taxon>campanulids</taxon>
        <taxon>Asterales</taxon>
        <taxon>Asteraceae</taxon>
        <taxon>Asteroideae</taxon>
        <taxon>Anthemideae</taxon>
        <taxon>Anthemidinae</taxon>
        <taxon>Tanacetum</taxon>
    </lineage>
</organism>